<comment type="caution">
    <text evidence="8">The sequence shown here is derived from an EMBL/GenBank/DDBJ whole genome shotgun (WGS) entry which is preliminary data.</text>
</comment>
<evidence type="ECO:0000256" key="4">
    <source>
        <dbReference type="ARBA" id="ARBA00022628"/>
    </source>
</evidence>
<dbReference type="SUPFAM" id="SSF51703">
    <property type="entry name" value="Cobalamin (vitamin B12)-dependent enzymes"/>
    <property type="match status" value="1"/>
</dbReference>
<name>A0A8G2EXA6_9PROT</name>
<dbReference type="OrthoDB" id="9762378at2"/>
<feature type="domain" description="Methylmalonyl-CoA mutase alpha/beta chain catalytic" evidence="7">
    <location>
        <begin position="79"/>
        <end position="488"/>
    </location>
</feature>
<dbReference type="EC" id="5.4.99.2" evidence="3"/>
<evidence type="ECO:0000256" key="2">
    <source>
        <dbReference type="ARBA" id="ARBA00008465"/>
    </source>
</evidence>
<accession>A0A8G2EXA6</accession>
<dbReference type="EMBL" id="FNBW01000002">
    <property type="protein sequence ID" value="SDF29665.1"/>
    <property type="molecule type" value="Genomic_DNA"/>
</dbReference>
<proteinExistence type="inferred from homology"/>
<dbReference type="RefSeq" id="WP_093148508.1">
    <property type="nucleotide sequence ID" value="NZ_FNBW01000002.1"/>
</dbReference>
<comment type="cofactor">
    <cofactor evidence="1">
        <name>adenosylcob(III)alamin</name>
        <dbReference type="ChEBI" id="CHEBI:18408"/>
    </cofactor>
</comment>
<dbReference type="InterPro" id="IPR006099">
    <property type="entry name" value="MeMalonylCoA_mutase_a/b_cat"/>
</dbReference>
<dbReference type="PANTHER" id="PTHR48101">
    <property type="entry name" value="METHYLMALONYL-COA MUTASE, MITOCHONDRIAL-RELATED"/>
    <property type="match status" value="1"/>
</dbReference>
<dbReference type="InterPro" id="IPR016176">
    <property type="entry name" value="Cbl-dep_enz_cat"/>
</dbReference>
<keyword evidence="9" id="KW-1185">Reference proteome</keyword>
<keyword evidence="5" id="KW-0413">Isomerase</keyword>
<dbReference type="Gene3D" id="3.20.20.240">
    <property type="entry name" value="Methylmalonyl-CoA mutase"/>
    <property type="match status" value="1"/>
</dbReference>
<dbReference type="Gene3D" id="3.40.50.280">
    <property type="entry name" value="Cobalamin-binding domain"/>
    <property type="match status" value="1"/>
</dbReference>
<protein>
    <recommendedName>
        <fullName evidence="3">methylmalonyl-CoA mutase</fullName>
        <ecNumber evidence="3">5.4.99.2</ecNumber>
    </recommendedName>
</protein>
<keyword evidence="6" id="KW-0170">Cobalt</keyword>
<reference evidence="8 9" key="1">
    <citation type="submission" date="2016-10" db="EMBL/GenBank/DDBJ databases">
        <authorList>
            <person name="Varghese N."/>
            <person name="Submissions S."/>
        </authorList>
    </citation>
    <scope>NUCLEOTIDE SEQUENCE [LARGE SCALE GENOMIC DNA]</scope>
    <source>
        <strain evidence="8 9">DSM 18839</strain>
    </source>
</reference>
<dbReference type="GO" id="GO:0004494">
    <property type="term" value="F:methylmalonyl-CoA mutase activity"/>
    <property type="evidence" value="ECO:0007669"/>
    <property type="project" value="TreeGrafter"/>
</dbReference>
<comment type="similarity">
    <text evidence="2">Belongs to the methylmalonyl-CoA mutase family.</text>
</comment>
<dbReference type="PANTHER" id="PTHR48101:SF4">
    <property type="entry name" value="METHYLMALONYL-COA MUTASE, MITOCHONDRIAL"/>
    <property type="match status" value="1"/>
</dbReference>
<dbReference type="PROSITE" id="PS00544">
    <property type="entry name" value="METMALONYL_COA_MUTASE"/>
    <property type="match status" value="1"/>
</dbReference>
<evidence type="ECO:0000256" key="3">
    <source>
        <dbReference type="ARBA" id="ARBA00012398"/>
    </source>
</evidence>
<dbReference type="Pfam" id="PF01642">
    <property type="entry name" value="MM_CoA_mutase"/>
    <property type="match status" value="1"/>
</dbReference>
<evidence type="ECO:0000313" key="8">
    <source>
        <dbReference type="EMBL" id="SDF29665.1"/>
    </source>
</evidence>
<evidence type="ECO:0000259" key="7">
    <source>
        <dbReference type="Pfam" id="PF01642"/>
    </source>
</evidence>
<dbReference type="CDD" id="cd03677">
    <property type="entry name" value="MM_CoA_mutase_beta"/>
    <property type="match status" value="1"/>
</dbReference>
<evidence type="ECO:0000313" key="9">
    <source>
        <dbReference type="Proteomes" id="UP000198615"/>
    </source>
</evidence>
<evidence type="ECO:0000256" key="5">
    <source>
        <dbReference type="ARBA" id="ARBA00023235"/>
    </source>
</evidence>
<keyword evidence="4" id="KW-0846">Cobalamin</keyword>
<evidence type="ECO:0000256" key="6">
    <source>
        <dbReference type="ARBA" id="ARBA00023285"/>
    </source>
</evidence>
<organism evidence="8 9">
    <name type="scientific">Thalassobaculum litoreum DSM 18839</name>
    <dbReference type="NCBI Taxonomy" id="1123362"/>
    <lineage>
        <taxon>Bacteria</taxon>
        <taxon>Pseudomonadati</taxon>
        <taxon>Pseudomonadota</taxon>
        <taxon>Alphaproteobacteria</taxon>
        <taxon>Rhodospirillales</taxon>
        <taxon>Thalassobaculaceae</taxon>
        <taxon>Thalassobaculum</taxon>
    </lineage>
</organism>
<sequence>MSDADTEALTLAADFPAADREAWRKLAEAALKGAPFDKALTRRLAEGIVTDPIYAADTGQTPADAATRNAGALERVALGWDIRQLHAHPDPEAVNKSALADLERGVNSVILRLDKAGRRGGTAAGDPENAGVDGILLHSVDALDTALNGVFLEAATVSLQPGGAFGATAAMMRALWERRGIGKAEVLGHLGADPLGALAAEGMLPEPLDASLNRMAKLAADTAKTYPNVTTVSVDTSAYHGAGANEAMDLAYALATGVAYLRAMEAAGLSVEVAARQIEFSLPVGVDVFLGIAKLRAARRLWAEILGACGVAQDARTMRLHVVTAPNAWAGRDPWVNMLRATVATFAGAVGGADSITVLPYSHACGLPDGFARRIARNTQIILAEESNLAKVGDPAGGSWYVENLTDQLAAKAWDRFRAIEAAGGMSRHLTSGAAAKDCAEAWAERERRIAGRREELTGVNAFPKVDETPVDVESVDRKALVAAAAQGLAGDQTLDGLLGAEGAPETITAPTAHRLGEAFEILRDAADAAARRPTALLVLLGGPAMSTARATFTRNHLGTGGVACVDADGDTGDLKAVLAKAGTDLAVICSSDSIYAERAAETAKALKAAGAREVLLAGRPGDHEAAWAQAGIDGYLFAGDDTLATVRGVLSRLGVLNEGGQ</sequence>
<dbReference type="GO" id="GO:0019678">
    <property type="term" value="P:propionate metabolic process, methylmalonyl pathway"/>
    <property type="evidence" value="ECO:0007669"/>
    <property type="project" value="TreeGrafter"/>
</dbReference>
<dbReference type="InterPro" id="IPR058549">
    <property type="entry name" value="MeMalonylCoA_mutase_a/b_site"/>
</dbReference>
<evidence type="ECO:0000256" key="1">
    <source>
        <dbReference type="ARBA" id="ARBA00001922"/>
    </source>
</evidence>
<dbReference type="GO" id="GO:0031419">
    <property type="term" value="F:cobalamin binding"/>
    <property type="evidence" value="ECO:0007669"/>
    <property type="project" value="InterPro"/>
</dbReference>
<dbReference type="Proteomes" id="UP000198615">
    <property type="component" value="Unassembled WGS sequence"/>
</dbReference>
<gene>
    <name evidence="8" type="ORF">SAMN05660686_00940</name>
</gene>
<dbReference type="AlphaFoldDB" id="A0A8G2EXA6"/>
<dbReference type="GO" id="GO:0005737">
    <property type="term" value="C:cytoplasm"/>
    <property type="evidence" value="ECO:0007669"/>
    <property type="project" value="TreeGrafter"/>
</dbReference>